<comment type="caution">
    <text evidence="3">The sequence shown here is derived from an EMBL/GenBank/DDBJ whole genome shotgun (WGS) entry which is preliminary data.</text>
</comment>
<dbReference type="GO" id="GO:0000981">
    <property type="term" value="F:DNA-binding transcription factor activity, RNA polymerase II-specific"/>
    <property type="evidence" value="ECO:0007669"/>
    <property type="project" value="TreeGrafter"/>
</dbReference>
<dbReference type="PANTHER" id="PTHR47657">
    <property type="entry name" value="STEROL REGULATORY ELEMENT-BINDING PROTEIN ECM22"/>
    <property type="match status" value="1"/>
</dbReference>
<feature type="compositionally biased region" description="Polar residues" evidence="1">
    <location>
        <begin position="141"/>
        <end position="154"/>
    </location>
</feature>
<evidence type="ECO:0000256" key="1">
    <source>
        <dbReference type="SAM" id="MobiDB-lite"/>
    </source>
</evidence>
<dbReference type="OrthoDB" id="416217at2759"/>
<name>A0A9P9DJW0_9HYPO</name>
<dbReference type="InterPro" id="IPR013087">
    <property type="entry name" value="Znf_C2H2_type"/>
</dbReference>
<sequence length="503" mass="56015">MPITFGPDNFLEYNEDHGVLICLACKYAIQKAALGSHLLRHKVYRGERRRMLSAISRLELAEPDHVQLPPANSPPVRGLPVLAGFRCTADGCERLCASLKRMRHHWSERHGMSDPVEPFCQAVSLQTFFRGTKLRYFEVTSPGTRGKSPSSASDDTLGGGGQQHRVGLGDAPTHTDQTSVLPRQPPTSPFNLDLEMLRYFHHFTTTTSLTLPSHHLDWQTDAVAQALNLRWLMCGLLAISTSHLAVLSNTETDRRAHQQQSAQFFGEFYAGWDLAKSDSGSAVKIGAQIVCVRRCCYWAFLDSPATDRSTALISRPFELLSLMATIKGCTNPEFALHLEVSDMPDVTQEQTRSRSTRSEFGVTATSQLPGTAPPEMLERLRTLPYRMAAALQKPDSARDYFEALCAINALAECWSMSYAADDAATTWLGMQSWLTRLSDHFMQMLSRGDPATLIVLAYWCPLVERAERHSWFLKGLAARLHSHIVADLPEDSAVQNLVEDLKA</sequence>
<dbReference type="PANTHER" id="PTHR47657:SF3">
    <property type="entry name" value="ORSELLINIC ACID_F9775 BIOSYNTHESIS CLUSTER PROTEIN D-RELATED"/>
    <property type="match status" value="1"/>
</dbReference>
<accession>A0A9P9DJW0</accession>
<dbReference type="InterPro" id="IPR022698">
    <property type="entry name" value="OrsD"/>
</dbReference>
<protein>
    <recommendedName>
        <fullName evidence="2">C2H2-type domain-containing protein</fullName>
    </recommendedName>
</protein>
<evidence type="ECO:0000313" key="3">
    <source>
        <dbReference type="EMBL" id="KAH7120613.1"/>
    </source>
</evidence>
<organism evidence="3 4">
    <name type="scientific">Dactylonectria macrodidyma</name>
    <dbReference type="NCBI Taxonomy" id="307937"/>
    <lineage>
        <taxon>Eukaryota</taxon>
        <taxon>Fungi</taxon>
        <taxon>Dikarya</taxon>
        <taxon>Ascomycota</taxon>
        <taxon>Pezizomycotina</taxon>
        <taxon>Sordariomycetes</taxon>
        <taxon>Hypocreomycetidae</taxon>
        <taxon>Hypocreales</taxon>
        <taxon>Nectriaceae</taxon>
        <taxon>Dactylonectria</taxon>
    </lineage>
</organism>
<feature type="region of interest" description="Disordered" evidence="1">
    <location>
        <begin position="140"/>
        <end position="186"/>
    </location>
</feature>
<feature type="domain" description="C2H2-type" evidence="2">
    <location>
        <begin position="87"/>
        <end position="110"/>
    </location>
</feature>
<evidence type="ECO:0000313" key="4">
    <source>
        <dbReference type="Proteomes" id="UP000738349"/>
    </source>
</evidence>
<gene>
    <name evidence="3" type="ORF">EDB81DRAFT_814474</name>
</gene>
<keyword evidence="4" id="KW-1185">Reference proteome</keyword>
<dbReference type="PROSITE" id="PS00028">
    <property type="entry name" value="ZINC_FINGER_C2H2_1"/>
    <property type="match status" value="1"/>
</dbReference>
<dbReference type="AlphaFoldDB" id="A0A9P9DJW0"/>
<dbReference type="InterPro" id="IPR052400">
    <property type="entry name" value="Zn2-C6_fungal_TF"/>
</dbReference>
<dbReference type="Proteomes" id="UP000738349">
    <property type="component" value="Unassembled WGS sequence"/>
</dbReference>
<dbReference type="Pfam" id="PF12013">
    <property type="entry name" value="OrsD"/>
    <property type="match status" value="1"/>
</dbReference>
<reference evidence="3" key="1">
    <citation type="journal article" date="2021" name="Nat. Commun.">
        <title>Genetic determinants of endophytism in the Arabidopsis root mycobiome.</title>
        <authorList>
            <person name="Mesny F."/>
            <person name="Miyauchi S."/>
            <person name="Thiergart T."/>
            <person name="Pickel B."/>
            <person name="Atanasova L."/>
            <person name="Karlsson M."/>
            <person name="Huettel B."/>
            <person name="Barry K.W."/>
            <person name="Haridas S."/>
            <person name="Chen C."/>
            <person name="Bauer D."/>
            <person name="Andreopoulos W."/>
            <person name="Pangilinan J."/>
            <person name="LaButti K."/>
            <person name="Riley R."/>
            <person name="Lipzen A."/>
            <person name="Clum A."/>
            <person name="Drula E."/>
            <person name="Henrissat B."/>
            <person name="Kohler A."/>
            <person name="Grigoriev I.V."/>
            <person name="Martin F.M."/>
            <person name="Hacquard S."/>
        </authorList>
    </citation>
    <scope>NUCLEOTIDE SEQUENCE</scope>
    <source>
        <strain evidence="3">MPI-CAGE-AT-0147</strain>
    </source>
</reference>
<evidence type="ECO:0000259" key="2">
    <source>
        <dbReference type="PROSITE" id="PS00028"/>
    </source>
</evidence>
<proteinExistence type="predicted"/>
<dbReference type="EMBL" id="JAGMUV010000025">
    <property type="protein sequence ID" value="KAH7120613.1"/>
    <property type="molecule type" value="Genomic_DNA"/>
</dbReference>